<dbReference type="InterPro" id="IPR013087">
    <property type="entry name" value="Znf_C2H2_type"/>
</dbReference>
<evidence type="ECO:0000313" key="12">
    <source>
        <dbReference type="EMBL" id="KAJ3200836.1"/>
    </source>
</evidence>
<evidence type="ECO:0000256" key="9">
    <source>
        <dbReference type="ARBA" id="ARBA00038064"/>
    </source>
</evidence>
<dbReference type="Gene3D" id="3.30.160.60">
    <property type="entry name" value="Classic Zinc Finger"/>
    <property type="match status" value="1"/>
</dbReference>
<dbReference type="GO" id="GO:0043021">
    <property type="term" value="F:ribonucleoprotein complex binding"/>
    <property type="evidence" value="ECO:0007669"/>
    <property type="project" value="UniProtKB-ARBA"/>
</dbReference>
<name>A0AAD5TXM0_9FUNG</name>
<dbReference type="GO" id="GO:0005737">
    <property type="term" value="C:cytoplasm"/>
    <property type="evidence" value="ECO:0007669"/>
    <property type="project" value="UniProtKB-SubCell"/>
</dbReference>
<dbReference type="PANTHER" id="PTHR46095">
    <property type="entry name" value="ZINC FINGER PROTEIN 593"/>
    <property type="match status" value="1"/>
</dbReference>
<evidence type="ECO:0000256" key="8">
    <source>
        <dbReference type="ARBA" id="ARBA00023242"/>
    </source>
</evidence>
<protein>
    <recommendedName>
        <fullName evidence="11">C2H2-type domain-containing protein</fullName>
    </recommendedName>
</protein>
<dbReference type="SMART" id="SM00451">
    <property type="entry name" value="ZnF_U1"/>
    <property type="match status" value="1"/>
</dbReference>
<evidence type="ECO:0000313" key="13">
    <source>
        <dbReference type="Proteomes" id="UP001211065"/>
    </source>
</evidence>
<evidence type="ECO:0000256" key="1">
    <source>
        <dbReference type="ARBA" id="ARBA00004123"/>
    </source>
</evidence>
<organism evidence="12 13">
    <name type="scientific">Clydaea vesicula</name>
    <dbReference type="NCBI Taxonomy" id="447962"/>
    <lineage>
        <taxon>Eukaryota</taxon>
        <taxon>Fungi</taxon>
        <taxon>Fungi incertae sedis</taxon>
        <taxon>Chytridiomycota</taxon>
        <taxon>Chytridiomycota incertae sedis</taxon>
        <taxon>Chytridiomycetes</taxon>
        <taxon>Lobulomycetales</taxon>
        <taxon>Lobulomycetaceae</taxon>
        <taxon>Clydaea</taxon>
    </lineage>
</organism>
<evidence type="ECO:0000256" key="7">
    <source>
        <dbReference type="ARBA" id="ARBA00022833"/>
    </source>
</evidence>
<dbReference type="SUPFAM" id="SSF57667">
    <property type="entry name" value="beta-beta-alpha zinc fingers"/>
    <property type="match status" value="1"/>
</dbReference>
<evidence type="ECO:0000256" key="10">
    <source>
        <dbReference type="PROSITE-ProRule" id="PRU00042"/>
    </source>
</evidence>
<dbReference type="PANTHER" id="PTHR46095:SF1">
    <property type="entry name" value="ZINC FINGER PROTEIN 593"/>
    <property type="match status" value="1"/>
</dbReference>
<evidence type="ECO:0000256" key="6">
    <source>
        <dbReference type="ARBA" id="ARBA00022771"/>
    </source>
</evidence>
<dbReference type="EMBL" id="JADGJW010001826">
    <property type="protein sequence ID" value="KAJ3200836.1"/>
    <property type="molecule type" value="Genomic_DNA"/>
</dbReference>
<feature type="domain" description="C2H2-type" evidence="11">
    <location>
        <begin position="31"/>
        <end position="60"/>
    </location>
</feature>
<evidence type="ECO:0000259" key="11">
    <source>
        <dbReference type="PROSITE" id="PS50157"/>
    </source>
</evidence>
<evidence type="ECO:0000256" key="5">
    <source>
        <dbReference type="ARBA" id="ARBA00022723"/>
    </source>
</evidence>
<evidence type="ECO:0000256" key="4">
    <source>
        <dbReference type="ARBA" id="ARBA00022517"/>
    </source>
</evidence>
<dbReference type="GO" id="GO:0005634">
    <property type="term" value="C:nucleus"/>
    <property type="evidence" value="ECO:0007669"/>
    <property type="project" value="UniProtKB-SubCell"/>
</dbReference>
<keyword evidence="7" id="KW-0862">Zinc</keyword>
<keyword evidence="4" id="KW-0690">Ribosome biogenesis</keyword>
<accession>A0AAD5TXM0</accession>
<dbReference type="AlphaFoldDB" id="A0AAD5TXM0"/>
<dbReference type="InterPro" id="IPR051879">
    <property type="entry name" value="C2H2-ZF_Maturation_Protein"/>
</dbReference>
<dbReference type="InterPro" id="IPR022755">
    <property type="entry name" value="Znf_C2H2_jaz"/>
</dbReference>
<dbReference type="GO" id="GO:0003676">
    <property type="term" value="F:nucleic acid binding"/>
    <property type="evidence" value="ECO:0007669"/>
    <property type="project" value="InterPro"/>
</dbReference>
<keyword evidence="6 10" id="KW-0863">Zinc-finger</keyword>
<feature type="non-terminal residue" evidence="12">
    <location>
        <position position="92"/>
    </location>
</feature>
<dbReference type="FunFam" id="3.30.160.60:FF:000299">
    <property type="entry name" value="Zinc finger protein 593"/>
    <property type="match status" value="1"/>
</dbReference>
<evidence type="ECO:0000256" key="2">
    <source>
        <dbReference type="ARBA" id="ARBA00004496"/>
    </source>
</evidence>
<sequence>LDQIWEDKKIENKTKLLNQEIDPDLPGLGQFYCLECAKYYISEQPLKEHIKSKVHKRRLKELKEKPYTQEDAEAAVGLKKSEKKKVENQMVF</sequence>
<proteinExistence type="inferred from homology"/>
<dbReference type="Pfam" id="PF12171">
    <property type="entry name" value="zf-C2H2_jaz"/>
    <property type="match status" value="1"/>
</dbReference>
<gene>
    <name evidence="12" type="ORF">HK099_002491</name>
</gene>
<dbReference type="PROSITE" id="PS50157">
    <property type="entry name" value="ZINC_FINGER_C2H2_2"/>
    <property type="match status" value="1"/>
</dbReference>
<dbReference type="Proteomes" id="UP001211065">
    <property type="component" value="Unassembled WGS sequence"/>
</dbReference>
<dbReference type="GO" id="GO:0042254">
    <property type="term" value="P:ribosome biogenesis"/>
    <property type="evidence" value="ECO:0007669"/>
    <property type="project" value="UniProtKB-KW"/>
</dbReference>
<keyword evidence="3" id="KW-0963">Cytoplasm</keyword>
<keyword evidence="13" id="KW-1185">Reference proteome</keyword>
<dbReference type="GO" id="GO:0008270">
    <property type="term" value="F:zinc ion binding"/>
    <property type="evidence" value="ECO:0007669"/>
    <property type="project" value="UniProtKB-KW"/>
</dbReference>
<evidence type="ECO:0000256" key="3">
    <source>
        <dbReference type="ARBA" id="ARBA00022490"/>
    </source>
</evidence>
<dbReference type="PROSITE" id="PS00028">
    <property type="entry name" value="ZINC_FINGER_C2H2_1"/>
    <property type="match status" value="1"/>
</dbReference>
<keyword evidence="8" id="KW-0539">Nucleus</keyword>
<keyword evidence="5" id="KW-0479">Metal-binding</keyword>
<dbReference type="InterPro" id="IPR036236">
    <property type="entry name" value="Znf_C2H2_sf"/>
</dbReference>
<comment type="subcellular location">
    <subcellularLocation>
        <location evidence="2">Cytoplasm</location>
    </subcellularLocation>
    <subcellularLocation>
        <location evidence="1">Nucleus</location>
    </subcellularLocation>
</comment>
<comment type="similarity">
    <text evidence="9">Belongs to the ZNF593/BUD20 C2H2-type zinc-finger protein family.</text>
</comment>
<reference evidence="12" key="1">
    <citation type="submission" date="2020-05" db="EMBL/GenBank/DDBJ databases">
        <title>Phylogenomic resolution of chytrid fungi.</title>
        <authorList>
            <person name="Stajich J.E."/>
            <person name="Amses K."/>
            <person name="Simmons R."/>
            <person name="Seto K."/>
            <person name="Myers J."/>
            <person name="Bonds A."/>
            <person name="Quandt C.A."/>
            <person name="Barry K."/>
            <person name="Liu P."/>
            <person name="Grigoriev I."/>
            <person name="Longcore J.E."/>
            <person name="James T.Y."/>
        </authorList>
    </citation>
    <scope>NUCLEOTIDE SEQUENCE</scope>
    <source>
        <strain evidence="12">JEL0476</strain>
    </source>
</reference>
<dbReference type="InterPro" id="IPR003604">
    <property type="entry name" value="Matrin/U1-like-C_Znf_C2H2"/>
</dbReference>
<comment type="caution">
    <text evidence="12">The sequence shown here is derived from an EMBL/GenBank/DDBJ whole genome shotgun (WGS) entry which is preliminary data.</text>
</comment>